<dbReference type="Proteomes" id="UP000654075">
    <property type="component" value="Unassembled WGS sequence"/>
</dbReference>
<gene>
    <name evidence="1" type="ORF">PGLA1383_LOCUS5636</name>
</gene>
<dbReference type="EMBL" id="CAJNNV010002221">
    <property type="protein sequence ID" value="CAE8586789.1"/>
    <property type="molecule type" value="Genomic_DNA"/>
</dbReference>
<proteinExistence type="predicted"/>
<sequence length="111" mass="11192">VAACGGFAILAESLLEPANAAMAPSLVAALMHALDDPAVRACIARQHGCETGGGEEAESRAAAPLLLRCLFAAYTGSAQAAGSGAEGKDAAREASRLAARWEAYLFTVICG</sequence>
<dbReference type="AlphaFoldDB" id="A0A813DDE7"/>
<keyword evidence="2" id="KW-1185">Reference proteome</keyword>
<evidence type="ECO:0000313" key="2">
    <source>
        <dbReference type="Proteomes" id="UP000654075"/>
    </source>
</evidence>
<feature type="non-terminal residue" evidence="1">
    <location>
        <position position="1"/>
    </location>
</feature>
<reference evidence="1" key="1">
    <citation type="submission" date="2021-02" db="EMBL/GenBank/DDBJ databases">
        <authorList>
            <person name="Dougan E. K."/>
            <person name="Rhodes N."/>
            <person name="Thang M."/>
            <person name="Chan C."/>
        </authorList>
    </citation>
    <scope>NUCLEOTIDE SEQUENCE</scope>
</reference>
<name>A0A813DDE7_POLGL</name>
<evidence type="ECO:0000313" key="1">
    <source>
        <dbReference type="EMBL" id="CAE8586789.1"/>
    </source>
</evidence>
<accession>A0A813DDE7</accession>
<organism evidence="1 2">
    <name type="scientific">Polarella glacialis</name>
    <name type="common">Dinoflagellate</name>
    <dbReference type="NCBI Taxonomy" id="89957"/>
    <lineage>
        <taxon>Eukaryota</taxon>
        <taxon>Sar</taxon>
        <taxon>Alveolata</taxon>
        <taxon>Dinophyceae</taxon>
        <taxon>Suessiales</taxon>
        <taxon>Suessiaceae</taxon>
        <taxon>Polarella</taxon>
    </lineage>
</organism>
<protein>
    <submittedName>
        <fullName evidence="1">Uncharacterized protein</fullName>
    </submittedName>
</protein>
<comment type="caution">
    <text evidence="1">The sequence shown here is derived from an EMBL/GenBank/DDBJ whole genome shotgun (WGS) entry which is preliminary data.</text>
</comment>